<feature type="region of interest" description="Disordered" evidence="1">
    <location>
        <begin position="281"/>
        <end position="344"/>
    </location>
</feature>
<feature type="compositionally biased region" description="Basic and acidic residues" evidence="1">
    <location>
        <begin position="28"/>
        <end position="47"/>
    </location>
</feature>
<name>A0A9W8UC54_9HYPO</name>
<gene>
    <name evidence="2" type="ORF">NW766_003620</name>
</gene>
<feature type="region of interest" description="Disordered" evidence="1">
    <location>
        <begin position="195"/>
        <end position="223"/>
    </location>
</feature>
<feature type="compositionally biased region" description="Basic and acidic residues" evidence="1">
    <location>
        <begin position="305"/>
        <end position="316"/>
    </location>
</feature>
<reference evidence="2" key="1">
    <citation type="submission" date="2022-10" db="EMBL/GenBank/DDBJ databases">
        <title>Fusarium specimens isolated from Avocado Roots.</title>
        <authorList>
            <person name="Stajich J."/>
            <person name="Roper C."/>
            <person name="Heimlech-Rivalta G."/>
        </authorList>
    </citation>
    <scope>NUCLEOTIDE SEQUENCE</scope>
    <source>
        <strain evidence="2">CF00143</strain>
    </source>
</reference>
<evidence type="ECO:0000313" key="3">
    <source>
        <dbReference type="Proteomes" id="UP001152130"/>
    </source>
</evidence>
<dbReference type="OrthoDB" id="5106901at2759"/>
<feature type="compositionally biased region" description="Acidic residues" evidence="1">
    <location>
        <begin position="97"/>
        <end position="116"/>
    </location>
</feature>
<dbReference type="Proteomes" id="UP001152130">
    <property type="component" value="Unassembled WGS sequence"/>
</dbReference>
<feature type="region of interest" description="Disordered" evidence="1">
    <location>
        <begin position="1"/>
        <end position="135"/>
    </location>
</feature>
<protein>
    <submittedName>
        <fullName evidence="2">Uncharacterized protein</fullName>
    </submittedName>
</protein>
<keyword evidence="3" id="KW-1185">Reference proteome</keyword>
<feature type="compositionally biased region" description="Basic and acidic residues" evidence="1">
    <location>
        <begin position="203"/>
        <end position="223"/>
    </location>
</feature>
<organism evidence="2 3">
    <name type="scientific">Fusarium irregulare</name>
    <dbReference type="NCBI Taxonomy" id="2494466"/>
    <lineage>
        <taxon>Eukaryota</taxon>
        <taxon>Fungi</taxon>
        <taxon>Dikarya</taxon>
        <taxon>Ascomycota</taxon>
        <taxon>Pezizomycotina</taxon>
        <taxon>Sordariomycetes</taxon>
        <taxon>Hypocreomycetidae</taxon>
        <taxon>Hypocreales</taxon>
        <taxon>Nectriaceae</taxon>
        <taxon>Fusarium</taxon>
        <taxon>Fusarium incarnatum-equiseti species complex</taxon>
    </lineage>
</organism>
<feature type="compositionally biased region" description="Basic and acidic residues" evidence="1">
    <location>
        <begin position="69"/>
        <end position="96"/>
    </location>
</feature>
<comment type="caution">
    <text evidence="2">The sequence shown here is derived from an EMBL/GenBank/DDBJ whole genome shotgun (WGS) entry which is preliminary data.</text>
</comment>
<evidence type="ECO:0000313" key="2">
    <source>
        <dbReference type="EMBL" id="KAJ4017555.1"/>
    </source>
</evidence>
<dbReference type="AlphaFoldDB" id="A0A9W8UC54"/>
<feature type="compositionally biased region" description="Polar residues" evidence="1">
    <location>
        <begin position="334"/>
        <end position="344"/>
    </location>
</feature>
<accession>A0A9W8UC54</accession>
<dbReference type="EMBL" id="JAPDHF010000005">
    <property type="protein sequence ID" value="KAJ4017555.1"/>
    <property type="molecule type" value="Genomic_DNA"/>
</dbReference>
<sequence length="344" mass="40060">MERRTGETEETPGVWVLPARKPPYKWSALEERERLEREREKEREREARRRARVAIRKAEAEAEAEEAEREAREEAKQRAKERARKGDQWDSRRTIYDEEDDDHDEWTDTDYYDDSDSSNYAPFDVASDREWPQSGIQRSLQALKPAQTQRRQWGPTRQGGRAFVDICNKDTISKDNTIGEEARMDNLLARVGGKIMRSPHFQKPRDRGRGQQRGKSEERDLFAPEEEPIHHRNRRMRAATDVPTLSRAQTYIGDHSAQGPGRDDLLSQIVVSESEDEYVPIPRPIPAPYTSDRRSPIFRTRTPPKVKESKYGDVKPQRRIPATAEVPYLEPFRQANSYEGQGYL</sequence>
<proteinExistence type="predicted"/>
<evidence type="ECO:0000256" key="1">
    <source>
        <dbReference type="SAM" id="MobiDB-lite"/>
    </source>
</evidence>